<dbReference type="EMBL" id="LUFC02000602">
    <property type="protein sequence ID" value="KAF4495836.1"/>
    <property type="molecule type" value="Genomic_DNA"/>
</dbReference>
<comment type="caution">
    <text evidence="1">The sequence shown here is derived from an EMBL/GenBank/DDBJ whole genome shotgun (WGS) entry which is preliminary data.</text>
</comment>
<proteinExistence type="predicted"/>
<sequence length="418" mass="47863">METEQQQEHAAAAAVQNSLAAPASLSALERMPAEIILMIGSELCTYEVYSPSDFMIATLVSKRLRSVLLPQRFKKLKFSGSLKKLAYDMSSFLYGDLKHLMMTILSTLKSVTIWFEPYRPAEESTDSHLSRHRVAVISEFISKLSSIDLISLINGIDDIDFSEALVNKPKWNGPKAVIFRGCHNFPTFSTLINQFAPNTVDAVQFSSQTVTKHTLSLKFAFPLLKGLKTDVSSFKSRPRTFACMSSSNLQLIDQYFPHLEALILYQDNSRTKFHEKPHLPDLNEYVERLITQLKSMPRLRRFAFQLHRWLLCSEYDCESFDWPDSSSSGDESDDAMQTIPELNGWPYWLSTEARQERWSELTTRILKAVPQFKELCVMHSCCEFHRGTKIESILTVRQEEILSLAEPFKFPYALVDID</sequence>
<name>A0A9P5B6M8_9HYPO</name>
<reference evidence="1" key="1">
    <citation type="submission" date="2020-01" db="EMBL/GenBank/DDBJ databases">
        <title>Identification and distribution of gene clusters putatively required for synthesis of sphingolipid metabolism inhibitors in phylogenetically diverse species of the filamentous fungus Fusarium.</title>
        <authorList>
            <person name="Kim H.-S."/>
            <person name="Busman M."/>
            <person name="Brown D.W."/>
            <person name="Divon H."/>
            <person name="Uhlig S."/>
            <person name="Proctor R.H."/>
        </authorList>
    </citation>
    <scope>NUCLEOTIDE SEQUENCE</scope>
    <source>
        <strain evidence="1">NRRL 31653</strain>
    </source>
</reference>
<dbReference type="OrthoDB" id="5097462at2759"/>
<dbReference type="AlphaFoldDB" id="A0A9P5B6M8"/>
<accession>A0A9P5B6M8</accession>
<organism evidence="1 2">
    <name type="scientific">Fusarium agapanthi</name>
    <dbReference type="NCBI Taxonomy" id="1803897"/>
    <lineage>
        <taxon>Eukaryota</taxon>
        <taxon>Fungi</taxon>
        <taxon>Dikarya</taxon>
        <taxon>Ascomycota</taxon>
        <taxon>Pezizomycotina</taxon>
        <taxon>Sordariomycetes</taxon>
        <taxon>Hypocreomycetidae</taxon>
        <taxon>Hypocreales</taxon>
        <taxon>Nectriaceae</taxon>
        <taxon>Fusarium</taxon>
        <taxon>Fusarium fujikuroi species complex</taxon>
    </lineage>
</organism>
<keyword evidence="2" id="KW-1185">Reference proteome</keyword>
<gene>
    <name evidence="1" type="ORF">FAGAP_8021</name>
</gene>
<protein>
    <submittedName>
        <fullName evidence="1">Uncharacterized protein</fullName>
    </submittedName>
</protein>
<dbReference type="Proteomes" id="UP000737391">
    <property type="component" value="Unassembled WGS sequence"/>
</dbReference>
<evidence type="ECO:0000313" key="1">
    <source>
        <dbReference type="EMBL" id="KAF4495836.1"/>
    </source>
</evidence>
<evidence type="ECO:0000313" key="2">
    <source>
        <dbReference type="Proteomes" id="UP000737391"/>
    </source>
</evidence>